<feature type="domain" description="NfeD-like C-terminal" evidence="6">
    <location>
        <begin position="339"/>
        <end position="395"/>
    </location>
</feature>
<evidence type="ECO:0000259" key="7">
    <source>
        <dbReference type="Pfam" id="PF24961"/>
    </source>
</evidence>
<dbReference type="EMBL" id="CP009961">
    <property type="protein sequence ID" value="AKG38815.1"/>
    <property type="molecule type" value="Genomic_DNA"/>
</dbReference>
<dbReference type="Pfam" id="PF24961">
    <property type="entry name" value="NfeD_membrane"/>
    <property type="match status" value="1"/>
</dbReference>
<dbReference type="GO" id="GO:0016020">
    <property type="term" value="C:membrane"/>
    <property type="evidence" value="ECO:0007669"/>
    <property type="project" value="UniProtKB-SubCell"/>
</dbReference>
<dbReference type="Gene3D" id="3.90.226.10">
    <property type="entry name" value="2-enoyl-CoA Hydratase, Chain A, domain 1"/>
    <property type="match status" value="1"/>
</dbReference>
<dbReference type="InterPro" id="IPR052165">
    <property type="entry name" value="Membrane_assoc_protease"/>
</dbReference>
<feature type="transmembrane region" description="Helical" evidence="5">
    <location>
        <begin position="197"/>
        <end position="220"/>
    </location>
</feature>
<comment type="subcellular location">
    <subcellularLocation>
        <location evidence="1">Membrane</location>
        <topology evidence="1">Multi-pass membrane protein</topology>
    </subcellularLocation>
</comment>
<dbReference type="InterPro" id="IPR056739">
    <property type="entry name" value="NfeD_membrane"/>
</dbReference>
<dbReference type="KEGG" id="thf:MA03_05395"/>
<keyword evidence="2 5" id="KW-0812">Transmembrane</keyword>
<evidence type="ECO:0000256" key="2">
    <source>
        <dbReference type="ARBA" id="ARBA00022692"/>
    </source>
</evidence>
<dbReference type="PANTHER" id="PTHR33507">
    <property type="entry name" value="INNER MEMBRANE PROTEIN YBBJ"/>
    <property type="match status" value="1"/>
</dbReference>
<name>A0A0F7FIS4_9CREN</name>
<proteinExistence type="predicted"/>
<reference evidence="8 9" key="1">
    <citation type="journal article" date="2015" name="Stand. Genomic Sci.">
        <title>Complete genome sequence of and proposal of Thermofilum uzonense sp. nov. a novel hyperthermophilic crenarchaeon and emended description of the genus Thermofilum.</title>
        <authorList>
            <person name="Toshchakov S.V."/>
            <person name="Korzhenkov A.A."/>
            <person name="Samarov N.I."/>
            <person name="Mazunin I.O."/>
            <person name="Mozhey O.I."/>
            <person name="Shmyr I.S."/>
            <person name="Derbikova K.S."/>
            <person name="Taranov E.A."/>
            <person name="Dominova I.N."/>
            <person name="Bonch-Osmolovskaya E.A."/>
            <person name="Patrushev M.V."/>
            <person name="Podosokorskaya O.A."/>
            <person name="Kublanov I.V."/>
        </authorList>
    </citation>
    <scope>NUCLEOTIDE SEQUENCE [LARGE SCALE GENOMIC DNA]</scope>
    <source>
        <strain evidence="8 9">1807-2</strain>
    </source>
</reference>
<feature type="transmembrane region" description="Helical" evidence="5">
    <location>
        <begin position="277"/>
        <end position="295"/>
    </location>
</feature>
<evidence type="ECO:0000256" key="5">
    <source>
        <dbReference type="SAM" id="Phobius"/>
    </source>
</evidence>
<keyword evidence="3 5" id="KW-1133">Transmembrane helix</keyword>
<dbReference type="InterPro" id="IPR002810">
    <property type="entry name" value="NfeD-like_C"/>
</dbReference>
<evidence type="ECO:0000313" key="8">
    <source>
        <dbReference type="EMBL" id="AKG38815.1"/>
    </source>
</evidence>
<dbReference type="InterPro" id="IPR029045">
    <property type="entry name" value="ClpP/crotonase-like_dom_sf"/>
</dbReference>
<evidence type="ECO:0000259" key="6">
    <source>
        <dbReference type="Pfam" id="PF01957"/>
    </source>
</evidence>
<dbReference type="SUPFAM" id="SSF141322">
    <property type="entry name" value="NfeD domain-like"/>
    <property type="match status" value="1"/>
</dbReference>
<organism evidence="8 9">
    <name type="scientific">Infirmifilum uzonense</name>
    <dbReference type="NCBI Taxonomy" id="1550241"/>
    <lineage>
        <taxon>Archaea</taxon>
        <taxon>Thermoproteota</taxon>
        <taxon>Thermoprotei</taxon>
        <taxon>Thermofilales</taxon>
        <taxon>Thermofilaceae</taxon>
        <taxon>Infirmifilum</taxon>
    </lineage>
</organism>
<evidence type="ECO:0000256" key="1">
    <source>
        <dbReference type="ARBA" id="ARBA00004141"/>
    </source>
</evidence>
<feature type="transmembrane region" description="Helical" evidence="5">
    <location>
        <begin position="252"/>
        <end position="270"/>
    </location>
</feature>
<sequence length="399" mass="42239">MIILGLLLAALSKAQPESVAVVEIHGGIDEGKVYLVKKGLSIVNGGILILVIDSYGGYVKSMDEIISLLKTCQCRTIAFLPPGSKAVSAATGVALAASKLYVGDGAVIGACKPTPSNDKTEAYMISRFTGLLEEKKIQKPDLLARELVIENKAFTAREALDLGLADARAGSLGEVLRAEGLEGLPISYLRDDLVSEALSLLIDPGIALLLAVLGVLLLALEFHVTGFQGWGVIGGALILTALYTFNLIGINLYAFLLVSLGVVLILLELFKPGIQVFGLSGGLLVGIGIAVEYYTQPYHALSSFTVTALVLLGLIGVFIALIIYKASQTLGMKTLSLEEKLIGKTGYAKTGITPGKRGVVYVEGEDWTAESDDEIREGQRIIVEAVRGLVLKVRPAESK</sequence>
<feature type="transmembrane region" description="Helical" evidence="5">
    <location>
        <begin position="301"/>
        <end position="324"/>
    </location>
</feature>
<gene>
    <name evidence="8" type="ORF">MA03_05395</name>
</gene>
<protein>
    <submittedName>
        <fullName evidence="8">Uncharacterized protein</fullName>
    </submittedName>
</protein>
<evidence type="ECO:0000256" key="3">
    <source>
        <dbReference type="ARBA" id="ARBA00022989"/>
    </source>
</evidence>
<evidence type="ECO:0000313" key="9">
    <source>
        <dbReference type="Proteomes" id="UP000067434"/>
    </source>
</evidence>
<feature type="transmembrane region" description="Helical" evidence="5">
    <location>
        <begin position="227"/>
        <end position="246"/>
    </location>
</feature>
<dbReference type="SUPFAM" id="SSF52096">
    <property type="entry name" value="ClpP/crotonase"/>
    <property type="match status" value="1"/>
</dbReference>
<accession>A0A0F7FIS4</accession>
<keyword evidence="9" id="KW-1185">Reference proteome</keyword>
<dbReference type="Proteomes" id="UP000067434">
    <property type="component" value="Chromosome"/>
</dbReference>
<feature type="domain" description="NfeD integral membrane" evidence="7">
    <location>
        <begin position="206"/>
        <end position="323"/>
    </location>
</feature>
<dbReference type="InterPro" id="IPR012340">
    <property type="entry name" value="NA-bd_OB-fold"/>
</dbReference>
<dbReference type="Pfam" id="PF01957">
    <property type="entry name" value="NfeD"/>
    <property type="match status" value="1"/>
</dbReference>
<dbReference type="Gene3D" id="2.40.50.140">
    <property type="entry name" value="Nucleic acid-binding proteins"/>
    <property type="match status" value="1"/>
</dbReference>
<dbReference type="PATRIC" id="fig|1550241.5.peg.1134"/>
<keyword evidence="4 5" id="KW-0472">Membrane</keyword>
<dbReference type="HOGENOM" id="CLU_024619_1_1_2"/>
<dbReference type="AlphaFoldDB" id="A0A0F7FIS4"/>
<evidence type="ECO:0000256" key="4">
    <source>
        <dbReference type="ARBA" id="ARBA00023136"/>
    </source>
</evidence>